<feature type="transmembrane region" description="Helical" evidence="1">
    <location>
        <begin position="12"/>
        <end position="29"/>
    </location>
</feature>
<keyword evidence="1" id="KW-0472">Membrane</keyword>
<dbReference type="AlphaFoldDB" id="A0A430AWS1"/>
<comment type="caution">
    <text evidence="3">The sequence shown here is derived from an EMBL/GenBank/DDBJ whole genome shotgun (WGS) entry which is preliminary data.</text>
</comment>
<proteinExistence type="predicted"/>
<dbReference type="Gene3D" id="2.40.50.140">
    <property type="entry name" value="Nucleic acid-binding proteins"/>
    <property type="match status" value="1"/>
</dbReference>
<dbReference type="EMBL" id="NGKC01000005">
    <property type="protein sequence ID" value="RSU12512.1"/>
    <property type="molecule type" value="Genomic_DNA"/>
</dbReference>
<dbReference type="RefSeq" id="WP_126813378.1">
    <property type="nucleotide sequence ID" value="NZ_NGKC01000005.1"/>
</dbReference>
<evidence type="ECO:0000256" key="1">
    <source>
        <dbReference type="SAM" id="Phobius"/>
    </source>
</evidence>
<dbReference type="Pfam" id="PF25842">
    <property type="entry name" value="NfeD_TM"/>
    <property type="match status" value="1"/>
</dbReference>
<dbReference type="InterPro" id="IPR012340">
    <property type="entry name" value="NA-bd_OB-fold"/>
</dbReference>
<reference evidence="3 4" key="1">
    <citation type="submission" date="2017-05" db="EMBL/GenBank/DDBJ databases">
        <title>Vagococcus spp. assemblies.</title>
        <authorList>
            <person name="Gulvik C.A."/>
        </authorList>
    </citation>
    <scope>NUCLEOTIDE SEQUENCE [LARGE SCALE GENOMIC DNA]</scope>
    <source>
        <strain evidence="3 4">LMG 24798</strain>
    </source>
</reference>
<protein>
    <recommendedName>
        <fullName evidence="2">Membrane protein NfeD2 N-terminal transmembrane domain-containing protein</fullName>
    </recommendedName>
</protein>
<name>A0A430AWS1_9ENTE</name>
<dbReference type="InterPro" id="IPR058653">
    <property type="entry name" value="NfeD2_TM"/>
</dbReference>
<keyword evidence="1" id="KW-0812">Transmembrane</keyword>
<evidence type="ECO:0000313" key="4">
    <source>
        <dbReference type="Proteomes" id="UP000286773"/>
    </source>
</evidence>
<keyword evidence="4" id="KW-1185">Reference proteome</keyword>
<accession>A0A430AWS1</accession>
<feature type="transmembrane region" description="Helical" evidence="1">
    <location>
        <begin position="66"/>
        <end position="89"/>
    </location>
</feature>
<evidence type="ECO:0000259" key="2">
    <source>
        <dbReference type="Pfam" id="PF25842"/>
    </source>
</evidence>
<keyword evidence="1" id="KW-1133">Transmembrane helix</keyword>
<feature type="transmembrane region" description="Helical" evidence="1">
    <location>
        <begin position="41"/>
        <end position="60"/>
    </location>
</feature>
<organism evidence="3 4">
    <name type="scientific">Vagococcus acidifermentans</name>
    <dbReference type="NCBI Taxonomy" id="564710"/>
    <lineage>
        <taxon>Bacteria</taxon>
        <taxon>Bacillati</taxon>
        <taxon>Bacillota</taxon>
        <taxon>Bacilli</taxon>
        <taxon>Lactobacillales</taxon>
        <taxon>Enterococcaceae</taxon>
        <taxon>Vagococcus</taxon>
    </lineage>
</organism>
<gene>
    <name evidence="3" type="ORF">CBF27_05935</name>
</gene>
<evidence type="ECO:0000313" key="3">
    <source>
        <dbReference type="EMBL" id="RSU12512.1"/>
    </source>
</evidence>
<feature type="domain" description="Membrane protein NfeD2 N-terminal transmembrane" evidence="2">
    <location>
        <begin position="3"/>
        <end position="95"/>
    </location>
</feature>
<sequence>MLAQIPLQTIYFYVLIICAVISVLLFLFGDVFEFDGPVDPMLLVPWFAFAALVGYLGEMLTDWNSYFIIFLGVGISSILVFILNFYVLVPLRNSEATISVSERDLEGRKAEVVTPIPVDGMGEIKIVSVTGSMTRPAKFYEPQEEAIAAGKEVLIIEIRERVCYVVPYKENFVM</sequence>
<dbReference type="OrthoDB" id="1683445at2"/>
<dbReference type="Proteomes" id="UP000286773">
    <property type="component" value="Unassembled WGS sequence"/>
</dbReference>